<keyword evidence="5" id="KW-0472">Membrane</keyword>
<dbReference type="PROSITE" id="PS50111">
    <property type="entry name" value="CHEMOTAXIS_TRANSDUC_2"/>
    <property type="match status" value="1"/>
</dbReference>
<dbReference type="Pfam" id="PF00015">
    <property type="entry name" value="MCPsignal"/>
    <property type="match status" value="1"/>
</dbReference>
<keyword evidence="8" id="KW-1185">Reference proteome</keyword>
<evidence type="ECO:0000313" key="8">
    <source>
        <dbReference type="Proteomes" id="UP001597214"/>
    </source>
</evidence>
<keyword evidence="4" id="KW-0175">Coiled coil</keyword>
<dbReference type="PANTHER" id="PTHR32089">
    <property type="entry name" value="METHYL-ACCEPTING CHEMOTAXIS PROTEIN MCPB"/>
    <property type="match status" value="1"/>
</dbReference>
<dbReference type="EMBL" id="JBHUEM010000024">
    <property type="protein sequence ID" value="MFD1737861.1"/>
    <property type="molecule type" value="Genomic_DNA"/>
</dbReference>
<gene>
    <name evidence="7" type="ORF">ACFSCX_15095</name>
</gene>
<feature type="coiled-coil region" evidence="4">
    <location>
        <begin position="283"/>
        <end position="317"/>
    </location>
</feature>
<sequence>MKDNNEKLLENRLTRVEMDMVRRNSIVYKAITFVTVLTLLSILSIRAGLSSYLIILIGTQLVLWGTFTFLHFKRKLIMQLPYIAVIGTAMPTTITLVLQPAATNVFSIYYLVILALIYMNRKISIASLVYGFFMLIYMLYLQNNVISIAEEEKITYLIYYVLITILIFSLLQVSAHINKEMNDSRKESEALVKLQQDQKDSLIQLVNDVTKNIGVVSKSSQTNNRAFQEMSATFQEISTGVSSQNVATVEINESVTSMQIVADDMLQSITTLKSETEGTNALSEQGQKQVEQLTEIISKFKNEIDFMSEEISQLITRLTETNQFSDTIKEIANQTNLLSLNASIEAARAGEHGRGFAIVANEIRSLSDMTTKSAEQISEQLSAFTKQSDNTRNRMLQVADQMDKSYEMTVNTNNSFKSINSAIHKLSQLADVSNNLTLKINQTVGGINKSTEELAAVSEQSSASIEELMATLETILEGNTASVGSIKAVEESLKSISR</sequence>
<evidence type="ECO:0000256" key="5">
    <source>
        <dbReference type="SAM" id="Phobius"/>
    </source>
</evidence>
<dbReference type="SMART" id="SM00283">
    <property type="entry name" value="MA"/>
    <property type="match status" value="1"/>
</dbReference>
<dbReference type="SUPFAM" id="SSF58104">
    <property type="entry name" value="Methyl-accepting chemotaxis protein (MCP) signaling domain"/>
    <property type="match status" value="1"/>
</dbReference>
<keyword evidence="2 3" id="KW-0807">Transducer</keyword>
<dbReference type="Gene3D" id="1.10.287.950">
    <property type="entry name" value="Methyl-accepting chemotaxis protein"/>
    <property type="match status" value="1"/>
</dbReference>
<feature type="transmembrane region" description="Helical" evidence="5">
    <location>
        <begin position="26"/>
        <end position="45"/>
    </location>
</feature>
<evidence type="ECO:0000256" key="3">
    <source>
        <dbReference type="PROSITE-ProRule" id="PRU00284"/>
    </source>
</evidence>
<feature type="transmembrane region" description="Helical" evidence="5">
    <location>
        <begin position="51"/>
        <end position="72"/>
    </location>
</feature>
<keyword evidence="5" id="KW-1133">Transmembrane helix</keyword>
<keyword evidence="5" id="KW-0812">Transmembrane</keyword>
<accession>A0ABW4LTS8</accession>
<feature type="transmembrane region" description="Helical" evidence="5">
    <location>
        <begin position="93"/>
        <end position="117"/>
    </location>
</feature>
<evidence type="ECO:0000256" key="4">
    <source>
        <dbReference type="SAM" id="Coils"/>
    </source>
</evidence>
<feature type="transmembrane region" description="Helical" evidence="5">
    <location>
        <begin position="154"/>
        <end position="175"/>
    </location>
</feature>
<evidence type="ECO:0000256" key="1">
    <source>
        <dbReference type="ARBA" id="ARBA00004370"/>
    </source>
</evidence>
<dbReference type="RefSeq" id="WP_377929081.1">
    <property type="nucleotide sequence ID" value="NZ_JBHUEM010000024.1"/>
</dbReference>
<protein>
    <submittedName>
        <fullName evidence="7">Methyl-accepting chemotaxis protein</fullName>
    </submittedName>
</protein>
<feature type="transmembrane region" description="Helical" evidence="5">
    <location>
        <begin position="123"/>
        <end position="142"/>
    </location>
</feature>
<evidence type="ECO:0000259" key="6">
    <source>
        <dbReference type="PROSITE" id="PS50111"/>
    </source>
</evidence>
<dbReference type="InterPro" id="IPR004089">
    <property type="entry name" value="MCPsignal_dom"/>
</dbReference>
<feature type="domain" description="Methyl-accepting transducer" evidence="6">
    <location>
        <begin position="219"/>
        <end position="469"/>
    </location>
</feature>
<proteinExistence type="predicted"/>
<comment type="caution">
    <text evidence="7">The sequence shown here is derived from an EMBL/GenBank/DDBJ whole genome shotgun (WGS) entry which is preliminary data.</text>
</comment>
<evidence type="ECO:0000256" key="2">
    <source>
        <dbReference type="ARBA" id="ARBA00023224"/>
    </source>
</evidence>
<dbReference type="Proteomes" id="UP001597214">
    <property type="component" value="Unassembled WGS sequence"/>
</dbReference>
<name>A0ABW4LTS8_9BACI</name>
<evidence type="ECO:0000313" key="7">
    <source>
        <dbReference type="EMBL" id="MFD1737861.1"/>
    </source>
</evidence>
<comment type="subcellular location">
    <subcellularLocation>
        <location evidence="1">Membrane</location>
    </subcellularLocation>
</comment>
<organism evidence="7 8">
    <name type="scientific">Bacillus salitolerans</name>
    <dbReference type="NCBI Taxonomy" id="1437434"/>
    <lineage>
        <taxon>Bacteria</taxon>
        <taxon>Bacillati</taxon>
        <taxon>Bacillota</taxon>
        <taxon>Bacilli</taxon>
        <taxon>Bacillales</taxon>
        <taxon>Bacillaceae</taxon>
        <taxon>Bacillus</taxon>
    </lineage>
</organism>
<dbReference type="PANTHER" id="PTHR32089:SF114">
    <property type="entry name" value="METHYL-ACCEPTING CHEMOTAXIS PROTEIN MCPB"/>
    <property type="match status" value="1"/>
</dbReference>
<reference evidence="8" key="1">
    <citation type="journal article" date="2019" name="Int. J. Syst. Evol. Microbiol.">
        <title>The Global Catalogue of Microorganisms (GCM) 10K type strain sequencing project: providing services to taxonomists for standard genome sequencing and annotation.</title>
        <authorList>
            <consortium name="The Broad Institute Genomics Platform"/>
            <consortium name="The Broad Institute Genome Sequencing Center for Infectious Disease"/>
            <person name="Wu L."/>
            <person name="Ma J."/>
        </authorList>
    </citation>
    <scope>NUCLEOTIDE SEQUENCE [LARGE SCALE GENOMIC DNA]</scope>
    <source>
        <strain evidence="8">CCUG 49339</strain>
    </source>
</reference>